<dbReference type="Gene3D" id="2.60.40.1120">
    <property type="entry name" value="Carboxypeptidase-like, regulatory domain"/>
    <property type="match status" value="1"/>
</dbReference>
<dbReference type="InterPro" id="IPR000531">
    <property type="entry name" value="Beta-barrel_TonB"/>
</dbReference>
<keyword evidence="10" id="KW-0732">Signal</keyword>
<accession>A0A4P7PPN1</accession>
<proteinExistence type="inferred from homology"/>
<protein>
    <submittedName>
        <fullName evidence="13">TonB-dependent receptor SusC</fullName>
    </submittedName>
</protein>
<evidence type="ECO:0000259" key="12">
    <source>
        <dbReference type="Pfam" id="PF07715"/>
    </source>
</evidence>
<name>A0A4P7PPN1_9FLAO</name>
<keyword evidence="2 8" id="KW-0813">Transport</keyword>
<evidence type="ECO:0000259" key="11">
    <source>
        <dbReference type="Pfam" id="PF00593"/>
    </source>
</evidence>
<dbReference type="InterPro" id="IPR012910">
    <property type="entry name" value="Plug_dom"/>
</dbReference>
<dbReference type="InterPro" id="IPR036942">
    <property type="entry name" value="Beta-barrel_TonB_sf"/>
</dbReference>
<dbReference type="NCBIfam" id="TIGR04056">
    <property type="entry name" value="OMP_RagA_SusC"/>
    <property type="match status" value="1"/>
</dbReference>
<evidence type="ECO:0000256" key="9">
    <source>
        <dbReference type="RuleBase" id="RU003357"/>
    </source>
</evidence>
<feature type="domain" description="TonB-dependent receptor plug" evidence="12">
    <location>
        <begin position="115"/>
        <end position="221"/>
    </location>
</feature>
<feature type="chain" id="PRO_5020211396" evidence="10">
    <location>
        <begin position="23"/>
        <end position="1087"/>
    </location>
</feature>
<dbReference type="SUPFAM" id="SSF56935">
    <property type="entry name" value="Porins"/>
    <property type="match status" value="1"/>
</dbReference>
<evidence type="ECO:0000256" key="1">
    <source>
        <dbReference type="ARBA" id="ARBA00004571"/>
    </source>
</evidence>
<keyword evidence="7 8" id="KW-0998">Cell outer membrane</keyword>
<comment type="similarity">
    <text evidence="8 9">Belongs to the TonB-dependent receptor family.</text>
</comment>
<evidence type="ECO:0000256" key="6">
    <source>
        <dbReference type="ARBA" id="ARBA00023136"/>
    </source>
</evidence>
<dbReference type="NCBIfam" id="TIGR04057">
    <property type="entry name" value="SusC_RagA_signa"/>
    <property type="match status" value="1"/>
</dbReference>
<sequence>MRSKFKWIFTLLLALSMQFSFAQEKTVTGVVSDKTGPLPGANVVVKGTKNSTQTDFDGKFTIKAKAGDVLEVSFTGYSTKSISVGASNTYNASLDEASTALSEVIVVGYGKTTKEAYTGTATKIKTENLEAKTVSNVSQSLRGEVAGVSVITGSGAPGADATIRIRGFGSINGNRAPLYVVDGAPYSSDISAINPEDIANITVLKDAAATSIYGSRGANGVILITTKQGKAGKSVISVDVKTSVNSFSLPNYDVLTSPEEYIGLAWSELRQNAFLSGNPNPDAYASNNLFDSTNAIGLDPAYNMWNVPGDQVIDPATGRVATGVTRRYTPTSWKDTAFGTGFRSEANVQFSGGNDKTKYATSFGYLDDKGAAVNSSYKRYTTRLNLESKVNDWFKIGGNMSYSGGRYMQTDGADQSTSVNLFSYTVGAPPIYDPYLRDAAGNLVADPYFGGYQFDFGNGDNGNPVRRFLNNSNGIAEATLNKEQTDASTFLGNFNTEINITNSLDFETRYSGQYETNDATSVGNPFYGQNAGSEGSLFITKTKTTNQNFLQLLRFNKSFAGKHGVEAFVAHESTEYRYDILSAGATGAVVPMAESLYQYTTEYATPTNYRLGWTLESYFAQLNYNYQQKYFLTASARRDGSSRFINNKWGTFGSVGLGWVVSKESFLAKSSTIDYLKLKASYGIIGDQGTSLQYGFRIYNLTPLTGGILYTPNATRPNPELTWETSKIAQVGFESSWFDRLNLDVDYYVKNTTNLFFDNALPASSGYTNIQINSGKLQNSGLEFDINYQLLKGKNADDFKLSLGVNGEMLKSKMVDMPEDYTTGEEKIFQFDPNTGLAALVKGHSLYEYYMREWVGVDPATGLGMYNLYYNDVNDDGIFNNGDEAIGNYTNFLNDHPDANVMRTVTNNSSIATQKFTGKSAIPKVRGAFRLNASYRNFDLTTQFGYSFGGYAYDNGYATLMQTGDQIGSNNYHVDIRDRWQQPGDITNVPRMSAGFATEDTYSSATSTRFLIKSDYIAFNNAKLGYTLPKSYADRLGLSKFNVYISGDNLALFSARKGFNPQTFTSTSGIGGYIPMTTFSIGSKIEF</sequence>
<dbReference type="OrthoDB" id="9768177at2"/>
<dbReference type="Pfam" id="PF07715">
    <property type="entry name" value="Plug"/>
    <property type="match status" value="1"/>
</dbReference>
<evidence type="ECO:0000256" key="8">
    <source>
        <dbReference type="PROSITE-ProRule" id="PRU01360"/>
    </source>
</evidence>
<dbReference type="KEGG" id="fsn:GS03_00095"/>
<dbReference type="Proteomes" id="UP000296862">
    <property type="component" value="Chromosome"/>
</dbReference>
<dbReference type="InterPro" id="IPR039426">
    <property type="entry name" value="TonB-dep_rcpt-like"/>
</dbReference>
<evidence type="ECO:0000256" key="2">
    <source>
        <dbReference type="ARBA" id="ARBA00022448"/>
    </source>
</evidence>
<dbReference type="SUPFAM" id="SSF49464">
    <property type="entry name" value="Carboxypeptidase regulatory domain-like"/>
    <property type="match status" value="1"/>
</dbReference>
<evidence type="ECO:0000313" key="14">
    <source>
        <dbReference type="Proteomes" id="UP000296862"/>
    </source>
</evidence>
<keyword evidence="14" id="KW-1185">Reference proteome</keyword>
<gene>
    <name evidence="13" type="primary">susC_1</name>
    <name evidence="13" type="ORF">GS03_00095</name>
</gene>
<organism evidence="13 14">
    <name type="scientific">Flavobacterium sangjuense</name>
    <dbReference type="NCBI Taxonomy" id="2518177"/>
    <lineage>
        <taxon>Bacteria</taxon>
        <taxon>Pseudomonadati</taxon>
        <taxon>Bacteroidota</taxon>
        <taxon>Flavobacteriia</taxon>
        <taxon>Flavobacteriales</taxon>
        <taxon>Flavobacteriaceae</taxon>
        <taxon>Flavobacterium</taxon>
    </lineage>
</organism>
<dbReference type="InterPro" id="IPR023996">
    <property type="entry name" value="TonB-dep_OMP_SusC/RagA"/>
</dbReference>
<evidence type="ECO:0000256" key="5">
    <source>
        <dbReference type="ARBA" id="ARBA00023077"/>
    </source>
</evidence>
<keyword evidence="4 8" id="KW-0812">Transmembrane</keyword>
<keyword evidence="3 8" id="KW-1134">Transmembrane beta strand</keyword>
<evidence type="ECO:0000256" key="7">
    <source>
        <dbReference type="ARBA" id="ARBA00023237"/>
    </source>
</evidence>
<dbReference type="InterPro" id="IPR023997">
    <property type="entry name" value="TonB-dep_OMP_SusC/RagA_CS"/>
</dbReference>
<comment type="subcellular location">
    <subcellularLocation>
        <location evidence="1 8">Cell outer membrane</location>
        <topology evidence="1 8">Multi-pass membrane protein</topology>
    </subcellularLocation>
</comment>
<dbReference type="GO" id="GO:0009279">
    <property type="term" value="C:cell outer membrane"/>
    <property type="evidence" value="ECO:0007669"/>
    <property type="project" value="UniProtKB-SubCell"/>
</dbReference>
<keyword evidence="13" id="KW-0675">Receptor</keyword>
<dbReference type="PROSITE" id="PS52016">
    <property type="entry name" value="TONB_DEPENDENT_REC_3"/>
    <property type="match status" value="1"/>
</dbReference>
<keyword evidence="6 8" id="KW-0472">Membrane</keyword>
<evidence type="ECO:0000256" key="3">
    <source>
        <dbReference type="ARBA" id="ARBA00022452"/>
    </source>
</evidence>
<feature type="signal peptide" evidence="10">
    <location>
        <begin position="1"/>
        <end position="22"/>
    </location>
</feature>
<keyword evidence="5 9" id="KW-0798">TonB box</keyword>
<dbReference type="Pfam" id="PF00593">
    <property type="entry name" value="TonB_dep_Rec_b-barrel"/>
    <property type="match status" value="1"/>
</dbReference>
<dbReference type="InterPro" id="IPR008969">
    <property type="entry name" value="CarboxyPept-like_regulatory"/>
</dbReference>
<evidence type="ECO:0000256" key="4">
    <source>
        <dbReference type="ARBA" id="ARBA00022692"/>
    </source>
</evidence>
<dbReference type="Pfam" id="PF13715">
    <property type="entry name" value="CarbopepD_reg_2"/>
    <property type="match status" value="1"/>
</dbReference>
<dbReference type="AlphaFoldDB" id="A0A4P7PPN1"/>
<evidence type="ECO:0000313" key="13">
    <source>
        <dbReference type="EMBL" id="QBZ96618.1"/>
    </source>
</evidence>
<reference evidence="13 14" key="1">
    <citation type="submission" date="2019-04" db="EMBL/GenBank/DDBJ databases">
        <title>Flavobacterium sp. GS03.</title>
        <authorList>
            <person name="Kim H."/>
        </authorList>
    </citation>
    <scope>NUCLEOTIDE SEQUENCE [LARGE SCALE GENOMIC DNA]</scope>
    <source>
        <strain evidence="13 14">GS03</strain>
    </source>
</reference>
<dbReference type="InterPro" id="IPR037066">
    <property type="entry name" value="Plug_dom_sf"/>
</dbReference>
<evidence type="ECO:0000256" key="10">
    <source>
        <dbReference type="SAM" id="SignalP"/>
    </source>
</evidence>
<dbReference type="RefSeq" id="WP_136150620.1">
    <property type="nucleotide sequence ID" value="NZ_CP038810.1"/>
</dbReference>
<dbReference type="EMBL" id="CP038810">
    <property type="protein sequence ID" value="QBZ96618.1"/>
    <property type="molecule type" value="Genomic_DNA"/>
</dbReference>
<feature type="domain" description="TonB-dependent receptor-like beta-barrel" evidence="11">
    <location>
        <begin position="448"/>
        <end position="804"/>
    </location>
</feature>
<dbReference type="Gene3D" id="2.170.130.10">
    <property type="entry name" value="TonB-dependent receptor, plug domain"/>
    <property type="match status" value="1"/>
</dbReference>
<dbReference type="Gene3D" id="2.40.170.20">
    <property type="entry name" value="TonB-dependent receptor, beta-barrel domain"/>
    <property type="match status" value="1"/>
</dbReference>